<evidence type="ECO:0000313" key="3">
    <source>
        <dbReference type="RefSeq" id="XP_070658626.1"/>
    </source>
</evidence>
<feature type="region of interest" description="Disordered" evidence="1">
    <location>
        <begin position="1"/>
        <end position="22"/>
    </location>
</feature>
<evidence type="ECO:0000256" key="1">
    <source>
        <dbReference type="SAM" id="MobiDB-lite"/>
    </source>
</evidence>
<dbReference type="GeneID" id="109568717"/>
<accession>A0ABM4TEZ8</accession>
<organism evidence="2 3">
    <name type="scientific">Bos indicus</name>
    <name type="common">Zebu</name>
    <dbReference type="NCBI Taxonomy" id="9915"/>
    <lineage>
        <taxon>Eukaryota</taxon>
        <taxon>Metazoa</taxon>
        <taxon>Chordata</taxon>
        <taxon>Craniata</taxon>
        <taxon>Vertebrata</taxon>
        <taxon>Euteleostomi</taxon>
        <taxon>Mammalia</taxon>
        <taxon>Eutheria</taxon>
        <taxon>Laurasiatheria</taxon>
        <taxon>Artiodactyla</taxon>
        <taxon>Ruminantia</taxon>
        <taxon>Pecora</taxon>
        <taxon>Bovidae</taxon>
        <taxon>Bovinae</taxon>
        <taxon>Bos</taxon>
    </lineage>
</organism>
<keyword evidence="2" id="KW-1185">Reference proteome</keyword>
<dbReference type="Proteomes" id="UP001652663">
    <property type="component" value="Chromosome 14"/>
</dbReference>
<reference evidence="3" key="1">
    <citation type="submission" date="2025-08" db="UniProtKB">
        <authorList>
            <consortium name="RefSeq"/>
        </authorList>
    </citation>
    <scope>IDENTIFICATION</scope>
    <source>
        <tissue evidence="3">Blood</tissue>
    </source>
</reference>
<gene>
    <name evidence="3" type="primary">PXDNL</name>
</gene>
<feature type="compositionally biased region" description="Polar residues" evidence="1">
    <location>
        <begin position="9"/>
        <end position="22"/>
    </location>
</feature>
<evidence type="ECO:0000313" key="2">
    <source>
        <dbReference type="Proteomes" id="UP001652663"/>
    </source>
</evidence>
<name>A0ABM4TEZ8_BOSIN</name>
<proteinExistence type="predicted"/>
<protein>
    <submittedName>
        <fullName evidence="3">Probable oxidoreductase PXDNL isoform X1</fullName>
    </submittedName>
</protein>
<dbReference type="RefSeq" id="XP_070658626.1">
    <property type="nucleotide sequence ID" value="XM_070802525.1"/>
</dbReference>
<sequence length="135" mass="14762">MCKVGKNVDMSSQAQGEPQPTVTWDKQVLVSKPWSVQPCTGPPAVTGHGSQQAQAAVCVKAVRLWDDVSYPEVLKAHVRVWRTAVEVQLLHFDHEILSPFTLPGSQVLRLRHVACGFLSPWPGMGPSPTLLDVQS</sequence>